<name>A0A7T9DJN4_9ARCH</name>
<feature type="domain" description="Calcineurin-like phosphoesterase" evidence="1">
    <location>
        <begin position="1"/>
        <end position="213"/>
    </location>
</feature>
<dbReference type="GO" id="GO:0016787">
    <property type="term" value="F:hydrolase activity"/>
    <property type="evidence" value="ECO:0007669"/>
    <property type="project" value="InterPro"/>
</dbReference>
<proteinExistence type="predicted"/>
<dbReference type="InterPro" id="IPR004843">
    <property type="entry name" value="Calcineurin-like_PHP"/>
</dbReference>
<accession>A0A7T9DJN4</accession>
<dbReference type="InterPro" id="IPR029052">
    <property type="entry name" value="Metallo-depent_PP-like"/>
</dbReference>
<dbReference type="EMBL" id="CP064981">
    <property type="protein sequence ID" value="QQR92563.1"/>
    <property type="molecule type" value="Genomic_DNA"/>
</dbReference>
<evidence type="ECO:0000313" key="2">
    <source>
        <dbReference type="EMBL" id="QQR92563.1"/>
    </source>
</evidence>
<gene>
    <name evidence="2" type="ORF">IPJ89_05455</name>
</gene>
<dbReference type="SUPFAM" id="SSF56300">
    <property type="entry name" value="Metallo-dependent phosphatases"/>
    <property type="match status" value="1"/>
</dbReference>
<reference evidence="2" key="1">
    <citation type="submission" date="2020-11" db="EMBL/GenBank/DDBJ databases">
        <title>Connecting structure to function with the recovery of over 1000 high-quality activated sludge metagenome-assembled genomes encoding full-length rRNA genes using long-read sequencing.</title>
        <authorList>
            <person name="Singleton C.M."/>
            <person name="Petriglieri F."/>
            <person name="Kristensen J.M."/>
            <person name="Kirkegaard R.H."/>
            <person name="Michaelsen T.Y."/>
            <person name="Andersen M.H."/>
            <person name="Karst S.M."/>
            <person name="Dueholm M.S."/>
            <person name="Nielsen P.H."/>
            <person name="Albertsen M."/>
        </authorList>
    </citation>
    <scope>NUCLEOTIDE SEQUENCE</scope>
    <source>
        <strain evidence="2">Fred_18-Q3-R57-64_BAT3C.431</strain>
    </source>
</reference>
<dbReference type="PANTHER" id="PTHR30337">
    <property type="entry name" value="COMPONENT OF ATP-DEPENDENT DSDNA EXONUCLEASE"/>
    <property type="match status" value="1"/>
</dbReference>
<evidence type="ECO:0000259" key="1">
    <source>
        <dbReference type="Pfam" id="PF00149"/>
    </source>
</evidence>
<dbReference type="AlphaFoldDB" id="A0A7T9DJN4"/>
<organism evidence="2">
    <name type="scientific">Candidatus Iainarchaeum sp</name>
    <dbReference type="NCBI Taxonomy" id="3101447"/>
    <lineage>
        <taxon>Archaea</taxon>
        <taxon>Candidatus Iainarchaeota</taxon>
        <taxon>Candidatus Iainarchaeia</taxon>
        <taxon>Candidatus Iainarchaeales</taxon>
        <taxon>Candidatus Iainarchaeaceae</taxon>
        <taxon>Candidatus Iainarchaeum</taxon>
    </lineage>
</organism>
<dbReference type="Pfam" id="PF00149">
    <property type="entry name" value="Metallophos"/>
    <property type="match status" value="1"/>
</dbReference>
<protein>
    <submittedName>
        <fullName evidence="2">Metallophosphoesterase family protein</fullName>
    </submittedName>
</protein>
<dbReference type="PANTHER" id="PTHR30337:SF0">
    <property type="entry name" value="NUCLEASE SBCCD SUBUNIT D"/>
    <property type="match status" value="1"/>
</dbReference>
<sequence>MRLAFVSDTHLGFARGSVREGDAFVQFKQALEGIASQAPDAIIHPGDFFDHKIPIQEVWDEAFQCLRVVQQGAQSQAKITHFPRNGSPHAFHFQGIPLIAIAGTHEYRSKDFKNALQVLHTANQLICLHASHVVIEKDGEKVAVHGMSGIPEKRALEALRMYNPKPLENHHNLLVLHQSIKEFLPSKDDMTATIGLSDLPSGFDLLVNGHLHWSTLTEWEGKRLLIPGSTVFTQMKRLESEKPKGWYIYDTQTKHLEFHPIPKQRKLYYHKLKFKNAHPHKLVEKCREIVQKDLQGTHELLPLYRLKLQGTLAKGYTQADVDLNKITAEFESKAIFSTMKKINSDQFHVRLEELRELHSKHKSVAETGLELLEKNLQQTPFAERMRIKDLFELLEDKQNIDKTVQLLERGELLQRKEVEAESEKVVIKTN</sequence>
<dbReference type="InterPro" id="IPR050535">
    <property type="entry name" value="DNA_Repair-Maintenance_Comp"/>
</dbReference>
<dbReference type="Proteomes" id="UP000596004">
    <property type="component" value="Chromosome"/>
</dbReference>
<dbReference type="Gene3D" id="3.60.21.10">
    <property type="match status" value="1"/>
</dbReference>